<evidence type="ECO:0000256" key="4">
    <source>
        <dbReference type="ARBA" id="ARBA00022989"/>
    </source>
</evidence>
<feature type="compositionally biased region" description="Basic and acidic residues" evidence="7">
    <location>
        <begin position="500"/>
        <end position="511"/>
    </location>
</feature>
<dbReference type="Proteomes" id="UP000094444">
    <property type="component" value="Unassembled WGS sequence"/>
</dbReference>
<feature type="transmembrane region" description="Helical" evidence="8">
    <location>
        <begin position="388"/>
        <end position="409"/>
    </location>
</feature>
<comment type="caution">
    <text evidence="10">The sequence shown here is derived from an EMBL/GenBank/DDBJ whole genome shotgun (WGS) entry which is preliminary data.</text>
</comment>
<accession>A0A2P5IAQ0</accession>
<dbReference type="EMBL" id="MAVT02000103">
    <property type="protein sequence ID" value="POS79575.1"/>
    <property type="molecule type" value="Genomic_DNA"/>
</dbReference>
<feature type="transmembrane region" description="Helical" evidence="8">
    <location>
        <begin position="329"/>
        <end position="350"/>
    </location>
</feature>
<feature type="transmembrane region" description="Helical" evidence="8">
    <location>
        <begin position="222"/>
        <end position="244"/>
    </location>
</feature>
<dbReference type="InParanoid" id="A0A2P5IAQ0"/>
<comment type="similarity">
    <text evidence="6">Belongs to the major facilitator superfamily. Allantoate permease family.</text>
</comment>
<evidence type="ECO:0000259" key="9">
    <source>
        <dbReference type="PROSITE" id="PS50850"/>
    </source>
</evidence>
<evidence type="ECO:0000256" key="3">
    <source>
        <dbReference type="ARBA" id="ARBA00022692"/>
    </source>
</evidence>
<dbReference type="OrthoDB" id="3639251at2759"/>
<dbReference type="PANTHER" id="PTHR43791">
    <property type="entry name" value="PERMEASE-RELATED"/>
    <property type="match status" value="1"/>
</dbReference>
<feature type="transmembrane region" description="Helical" evidence="8">
    <location>
        <begin position="127"/>
        <end position="145"/>
    </location>
</feature>
<dbReference type="FunFam" id="1.20.1250.20:FF:000065">
    <property type="entry name" value="Putative MFS pantothenate transporter"/>
    <property type="match status" value="1"/>
</dbReference>
<reference evidence="10" key="1">
    <citation type="submission" date="2017-09" db="EMBL/GenBank/DDBJ databases">
        <title>Polyketide synthases of a Diaporthe helianthi virulent isolate.</title>
        <authorList>
            <person name="Baroncelli R."/>
        </authorList>
    </citation>
    <scope>NUCLEOTIDE SEQUENCE [LARGE SCALE GENOMIC DNA]</scope>
    <source>
        <strain evidence="10">7/96</strain>
    </source>
</reference>
<proteinExistence type="inferred from homology"/>
<feature type="transmembrane region" description="Helical" evidence="8">
    <location>
        <begin position="362"/>
        <end position="382"/>
    </location>
</feature>
<keyword evidence="5 8" id="KW-0472">Membrane</keyword>
<feature type="transmembrane region" description="Helical" evidence="8">
    <location>
        <begin position="92"/>
        <end position="115"/>
    </location>
</feature>
<dbReference type="InterPro" id="IPR011701">
    <property type="entry name" value="MFS"/>
</dbReference>
<keyword evidence="4 8" id="KW-1133">Transmembrane helix</keyword>
<keyword evidence="11" id="KW-1185">Reference proteome</keyword>
<protein>
    <submittedName>
        <fullName evidence="10">Major facilitator superfamily transporter</fullName>
    </submittedName>
</protein>
<evidence type="ECO:0000256" key="5">
    <source>
        <dbReference type="ARBA" id="ARBA00023136"/>
    </source>
</evidence>
<dbReference type="AlphaFoldDB" id="A0A2P5IAQ0"/>
<feature type="domain" description="Major facilitator superfamily (MFS) profile" evidence="9">
    <location>
        <begin position="62"/>
        <end position="482"/>
    </location>
</feature>
<dbReference type="InterPro" id="IPR036259">
    <property type="entry name" value="MFS_trans_sf"/>
</dbReference>
<dbReference type="GO" id="GO:0022857">
    <property type="term" value="F:transmembrane transporter activity"/>
    <property type="evidence" value="ECO:0007669"/>
    <property type="project" value="InterPro"/>
</dbReference>
<dbReference type="Gene3D" id="1.20.1250.20">
    <property type="entry name" value="MFS general substrate transporter like domains"/>
    <property type="match status" value="2"/>
</dbReference>
<feature type="region of interest" description="Disordered" evidence="7">
    <location>
        <begin position="487"/>
        <end position="511"/>
    </location>
</feature>
<feature type="transmembrane region" description="Helical" evidence="8">
    <location>
        <begin position="188"/>
        <end position="210"/>
    </location>
</feature>
<organism evidence="10 11">
    <name type="scientific">Diaporthe helianthi</name>
    <dbReference type="NCBI Taxonomy" id="158607"/>
    <lineage>
        <taxon>Eukaryota</taxon>
        <taxon>Fungi</taxon>
        <taxon>Dikarya</taxon>
        <taxon>Ascomycota</taxon>
        <taxon>Pezizomycotina</taxon>
        <taxon>Sordariomycetes</taxon>
        <taxon>Sordariomycetidae</taxon>
        <taxon>Diaporthales</taxon>
        <taxon>Diaporthaceae</taxon>
        <taxon>Diaporthe</taxon>
    </lineage>
</organism>
<dbReference type="GO" id="GO:0016020">
    <property type="term" value="C:membrane"/>
    <property type="evidence" value="ECO:0007669"/>
    <property type="project" value="UniProtKB-SubCell"/>
</dbReference>
<evidence type="ECO:0000256" key="1">
    <source>
        <dbReference type="ARBA" id="ARBA00004141"/>
    </source>
</evidence>
<evidence type="ECO:0000256" key="2">
    <source>
        <dbReference type="ARBA" id="ARBA00022448"/>
    </source>
</evidence>
<feature type="transmembrane region" description="Helical" evidence="8">
    <location>
        <begin position="291"/>
        <end position="309"/>
    </location>
</feature>
<dbReference type="SUPFAM" id="SSF103473">
    <property type="entry name" value="MFS general substrate transporter"/>
    <property type="match status" value="1"/>
</dbReference>
<feature type="transmembrane region" description="Helical" evidence="8">
    <location>
        <begin position="157"/>
        <end position="176"/>
    </location>
</feature>
<evidence type="ECO:0000313" key="11">
    <source>
        <dbReference type="Proteomes" id="UP000094444"/>
    </source>
</evidence>
<dbReference type="PROSITE" id="PS50850">
    <property type="entry name" value="MFS"/>
    <property type="match status" value="1"/>
</dbReference>
<comment type="subcellular location">
    <subcellularLocation>
        <location evidence="1">Membrane</location>
        <topology evidence="1">Multi-pass membrane protein</topology>
    </subcellularLocation>
</comment>
<keyword evidence="3 8" id="KW-0812">Transmembrane</keyword>
<feature type="transmembrane region" description="Helical" evidence="8">
    <location>
        <begin position="54"/>
        <end position="72"/>
    </location>
</feature>
<dbReference type="PANTHER" id="PTHR43791:SF39">
    <property type="entry name" value="TRANSPORTER LIZ1_SEO1, PUTATIVE (AFU_ORTHOLOGUE AFUA_3G00980)-RELATED"/>
    <property type="match status" value="1"/>
</dbReference>
<evidence type="ECO:0000313" key="10">
    <source>
        <dbReference type="EMBL" id="POS79575.1"/>
    </source>
</evidence>
<evidence type="ECO:0000256" key="6">
    <source>
        <dbReference type="ARBA" id="ARBA00037968"/>
    </source>
</evidence>
<feature type="region of interest" description="Disordered" evidence="7">
    <location>
        <begin position="1"/>
        <end position="30"/>
    </location>
</feature>
<evidence type="ECO:0000256" key="7">
    <source>
        <dbReference type="SAM" id="MobiDB-lite"/>
    </source>
</evidence>
<sequence>MGLQNPGVDVSEMGTEPNDAAPPTSDLEQGAPDEGAFKYIAKLIPYFRNRRNVLIFKLDCLLLLWMFVAGLMKEMDQSATTQAYVSGMREALGLYGNELVMFNTFFSIGYALGLVPGQLIQTRFRPSIFLPLCEITWGLLVLFTYKAPNAQTVYGLRFFLGLFSSAFWPSVVSLIFNWYTPTELALRLAFFNVSDVAGAMFLGALQARLYTDMNGVHGLGGWQWLFVVAGAITVGQGLLGFLTIPDSPANTRALWLTPAERRLAQLRMGESGINTTVRIPASVLRQKLRHIVVHPITYFFLFAFALAAWSHRANSYFVLYLESLGYDTYHVNIIPLGGYALQIVTSLVFNGLSDWKHWRWQISIGSACALGVCLIVLCAWPPNDAAVLTFYFLTYATNAGAPSLMAWMGEILRKEPEARSIIVAITVTIVYVGHATIPLRAWRVADSPRYPVGFPLVTAFTAASICVQLGMLWWDRRHPDVAGRGFEKRANLGDTEDSADGEKPLRKEGSA</sequence>
<feature type="transmembrane region" description="Helical" evidence="8">
    <location>
        <begin position="454"/>
        <end position="474"/>
    </location>
</feature>
<name>A0A2P5IAQ0_DIAHE</name>
<dbReference type="Pfam" id="PF07690">
    <property type="entry name" value="MFS_1"/>
    <property type="match status" value="1"/>
</dbReference>
<gene>
    <name evidence="10" type="ORF">DHEL01_v202021</name>
</gene>
<dbReference type="InterPro" id="IPR020846">
    <property type="entry name" value="MFS_dom"/>
</dbReference>
<evidence type="ECO:0000256" key="8">
    <source>
        <dbReference type="SAM" id="Phobius"/>
    </source>
</evidence>
<feature type="transmembrane region" description="Helical" evidence="8">
    <location>
        <begin position="421"/>
        <end position="442"/>
    </location>
</feature>
<keyword evidence="2" id="KW-0813">Transport</keyword>